<dbReference type="PRINTS" id="PR00469">
    <property type="entry name" value="PNDRDTASEII"/>
</dbReference>
<dbReference type="PANTHER" id="PTHR48105">
    <property type="entry name" value="THIOREDOXIN REDUCTASE 1-RELATED-RELATED"/>
    <property type="match status" value="1"/>
</dbReference>
<evidence type="ECO:0000256" key="3">
    <source>
        <dbReference type="ARBA" id="ARBA00048132"/>
    </source>
</evidence>
<sequence length="320" mass="34313">MEMQETVYDVAIIGGGAAGLSAAQALGRSRRAVVVIDAGEPRNAPAAAMHNFLSRDGMNPLELLEVGRAELVKYGVEVIRTRALDSRRSAAGFTITLGNDTEVSARRLILATGLKDQLPDIPGLAKHWGNDVLHCPFCHGWEVKDLRLGVIDSAMAMHQAQLFTQWSKNVTLFKDPNKVLSAQEREQLEALGVRVIEAVVTEVLSEDGFVQGVELSDGTQCEVDALVILPNFDVDVSCVKSLGLVAQEHASGIGRYVPVDDGGQTEISGLWLAGNIVNPMAQVIMAAADGLGVGTRVNADLMQEELAHKLSQLRLCKTAI</sequence>
<gene>
    <name evidence="5" type="ORF">C5L39_01410</name>
</gene>
<dbReference type="InterPro" id="IPR050097">
    <property type="entry name" value="Ferredoxin-NADP_redctase_2"/>
</dbReference>
<reference evidence="5 6" key="1">
    <citation type="submission" date="2018-02" db="EMBL/GenBank/DDBJ databases">
        <title>Corynebacterium alimpuense sp. nov., a marine obligate actinomycete isolated from sediments of Valparaiso bay, Chile.</title>
        <authorList>
            <person name="Claverias F."/>
            <person name="Gonzales-Siles L."/>
            <person name="Salva-Serra F."/>
            <person name="Inganaes E."/>
            <person name="Molin K."/>
            <person name="Cumsille A."/>
            <person name="Undabarrena A."/>
            <person name="Couve E."/>
            <person name="Moore E.R.B."/>
            <person name="Gomila M."/>
            <person name="Camara B."/>
        </authorList>
    </citation>
    <scope>NUCLEOTIDE SEQUENCE [LARGE SCALE GENOMIC DNA]</scope>
    <source>
        <strain evidence="5 6">CCUG 69366</strain>
    </source>
</reference>
<dbReference type="RefSeq" id="WP_123047124.1">
    <property type="nucleotide sequence ID" value="NZ_PTJO01000002.1"/>
</dbReference>
<organism evidence="5 6">
    <name type="scientific">Corynebacterium alimapuense</name>
    <dbReference type="NCBI Taxonomy" id="1576874"/>
    <lineage>
        <taxon>Bacteria</taxon>
        <taxon>Bacillati</taxon>
        <taxon>Actinomycetota</taxon>
        <taxon>Actinomycetes</taxon>
        <taxon>Mycobacteriales</taxon>
        <taxon>Corynebacteriaceae</taxon>
        <taxon>Corynebacterium</taxon>
    </lineage>
</organism>
<keyword evidence="1" id="KW-0285">Flavoprotein</keyword>
<evidence type="ECO:0000259" key="4">
    <source>
        <dbReference type="Pfam" id="PF07992"/>
    </source>
</evidence>
<dbReference type="InterPro" id="IPR023753">
    <property type="entry name" value="FAD/NAD-binding_dom"/>
</dbReference>
<comment type="catalytic activity">
    <reaction evidence="3">
        <text>[thioredoxin]-dithiol + NADP(+) = [thioredoxin]-disulfide + NADPH + H(+)</text>
        <dbReference type="Rhea" id="RHEA:20345"/>
        <dbReference type="Rhea" id="RHEA-COMP:10698"/>
        <dbReference type="Rhea" id="RHEA-COMP:10700"/>
        <dbReference type="ChEBI" id="CHEBI:15378"/>
        <dbReference type="ChEBI" id="CHEBI:29950"/>
        <dbReference type="ChEBI" id="CHEBI:50058"/>
        <dbReference type="ChEBI" id="CHEBI:57783"/>
        <dbReference type="ChEBI" id="CHEBI:58349"/>
        <dbReference type="EC" id="1.8.1.9"/>
    </reaction>
</comment>
<dbReference type="EMBL" id="PTJO01000002">
    <property type="protein sequence ID" value="RNE49803.1"/>
    <property type="molecule type" value="Genomic_DNA"/>
</dbReference>
<evidence type="ECO:0000256" key="2">
    <source>
        <dbReference type="ARBA" id="ARBA00023002"/>
    </source>
</evidence>
<dbReference type="InterPro" id="IPR036188">
    <property type="entry name" value="FAD/NAD-bd_sf"/>
</dbReference>
<evidence type="ECO:0000256" key="1">
    <source>
        <dbReference type="ARBA" id="ARBA00022630"/>
    </source>
</evidence>
<feature type="domain" description="FAD/NAD(P)-binding" evidence="4">
    <location>
        <begin position="8"/>
        <end position="290"/>
    </location>
</feature>
<dbReference type="SUPFAM" id="SSF51905">
    <property type="entry name" value="FAD/NAD(P)-binding domain"/>
    <property type="match status" value="1"/>
</dbReference>
<keyword evidence="6" id="KW-1185">Reference proteome</keyword>
<dbReference type="Pfam" id="PF07992">
    <property type="entry name" value="Pyr_redox_2"/>
    <property type="match status" value="1"/>
</dbReference>
<dbReference type="Proteomes" id="UP000266975">
    <property type="component" value="Unassembled WGS sequence"/>
</dbReference>
<dbReference type="Gene3D" id="3.50.50.60">
    <property type="entry name" value="FAD/NAD(P)-binding domain"/>
    <property type="match status" value="2"/>
</dbReference>
<comment type="caution">
    <text evidence="5">The sequence shown here is derived from an EMBL/GenBank/DDBJ whole genome shotgun (WGS) entry which is preliminary data.</text>
</comment>
<dbReference type="GO" id="GO:0004791">
    <property type="term" value="F:thioredoxin-disulfide reductase (NADPH) activity"/>
    <property type="evidence" value="ECO:0007669"/>
    <property type="project" value="UniProtKB-EC"/>
</dbReference>
<keyword evidence="2" id="KW-0560">Oxidoreductase</keyword>
<proteinExistence type="predicted"/>
<name>A0A3M8K997_9CORY</name>
<protein>
    <submittedName>
        <fullName evidence="5">Thioredoxin reductase</fullName>
    </submittedName>
</protein>
<dbReference type="OrthoDB" id="9786503at2"/>
<evidence type="ECO:0000313" key="5">
    <source>
        <dbReference type="EMBL" id="RNE49803.1"/>
    </source>
</evidence>
<evidence type="ECO:0000313" key="6">
    <source>
        <dbReference type="Proteomes" id="UP000266975"/>
    </source>
</evidence>
<accession>A0A3M8K997</accession>
<dbReference type="AlphaFoldDB" id="A0A3M8K997"/>
<dbReference type="PRINTS" id="PR00368">
    <property type="entry name" value="FADPNR"/>
</dbReference>